<evidence type="ECO:0000256" key="1">
    <source>
        <dbReference type="SAM" id="MobiDB-lite"/>
    </source>
</evidence>
<dbReference type="EMBL" id="LSBH01000007">
    <property type="protein sequence ID" value="OAQ76138.1"/>
    <property type="molecule type" value="Genomic_DNA"/>
</dbReference>
<dbReference type="Proteomes" id="UP000078240">
    <property type="component" value="Unassembled WGS sequence"/>
</dbReference>
<comment type="caution">
    <text evidence="2">The sequence shown here is derived from an EMBL/GenBank/DDBJ whole genome shotgun (WGS) entry which is preliminary data.</text>
</comment>
<evidence type="ECO:0000313" key="2">
    <source>
        <dbReference type="EMBL" id="OAQ76138.1"/>
    </source>
</evidence>
<dbReference type="AlphaFoldDB" id="A0A179GF42"/>
<accession>A0A179GF42</accession>
<name>A0A179GF42_PURLI</name>
<evidence type="ECO:0000313" key="3">
    <source>
        <dbReference type="Proteomes" id="UP000078240"/>
    </source>
</evidence>
<reference evidence="2 3" key="1">
    <citation type="submission" date="2016-01" db="EMBL/GenBank/DDBJ databases">
        <title>Biosynthesis of antibiotic leucinostatins and their inhibition on Phytophthora in bio-control Purpureocillium lilacinum.</title>
        <authorList>
            <person name="Wang G."/>
            <person name="Liu Z."/>
            <person name="Lin R."/>
            <person name="Li E."/>
            <person name="Mao Z."/>
            <person name="Ling J."/>
            <person name="Yin W."/>
            <person name="Xie B."/>
        </authorList>
    </citation>
    <scope>NUCLEOTIDE SEQUENCE [LARGE SCALE GENOMIC DNA]</scope>
    <source>
        <strain evidence="2">PLBJ-1</strain>
    </source>
</reference>
<protein>
    <submittedName>
        <fullName evidence="2">Uncharacterized protein</fullName>
    </submittedName>
</protein>
<sequence length="117" mass="12503">MEGRRHSMRWPCAPARIPRQPFYAAPPAALAPAPPRFPQLSLTDVQAHTQASTAAAAANRSISVSYRLNRTAGAARGKKQMSSCKHLNAGQRGRGGKERGEALLSLGSHRSLAYSLA</sequence>
<proteinExistence type="predicted"/>
<gene>
    <name evidence="2" type="ORF">VFPBJ_08498</name>
</gene>
<organism evidence="2 3">
    <name type="scientific">Purpureocillium lilacinum</name>
    <name type="common">Paecilomyces lilacinus</name>
    <dbReference type="NCBI Taxonomy" id="33203"/>
    <lineage>
        <taxon>Eukaryota</taxon>
        <taxon>Fungi</taxon>
        <taxon>Dikarya</taxon>
        <taxon>Ascomycota</taxon>
        <taxon>Pezizomycotina</taxon>
        <taxon>Sordariomycetes</taxon>
        <taxon>Hypocreomycetidae</taxon>
        <taxon>Hypocreales</taxon>
        <taxon>Ophiocordycipitaceae</taxon>
        <taxon>Purpureocillium</taxon>
    </lineage>
</organism>
<feature type="region of interest" description="Disordered" evidence="1">
    <location>
        <begin position="73"/>
        <end position="101"/>
    </location>
</feature>